<dbReference type="CDD" id="cd07989">
    <property type="entry name" value="LPLAT_AGPAT-like"/>
    <property type="match status" value="1"/>
</dbReference>
<dbReference type="RefSeq" id="WP_093665178.1">
    <property type="nucleotide sequence ID" value="NZ_FOCF01000003.1"/>
</dbReference>
<dbReference type="SUPFAM" id="SSF69593">
    <property type="entry name" value="Glycerol-3-phosphate (1)-acyltransferase"/>
    <property type="match status" value="1"/>
</dbReference>
<gene>
    <name evidence="6" type="ORF">SAMN05192583_1609</name>
</gene>
<dbReference type="PANTHER" id="PTHR10434">
    <property type="entry name" value="1-ACYL-SN-GLYCEROL-3-PHOSPHATE ACYLTRANSFERASE"/>
    <property type="match status" value="1"/>
</dbReference>
<organism evidence="6 7">
    <name type="scientific">Sphingomonas gellani</name>
    <dbReference type="NCBI Taxonomy" id="1166340"/>
    <lineage>
        <taxon>Bacteria</taxon>
        <taxon>Pseudomonadati</taxon>
        <taxon>Pseudomonadota</taxon>
        <taxon>Alphaproteobacteria</taxon>
        <taxon>Sphingomonadales</taxon>
        <taxon>Sphingomonadaceae</taxon>
        <taxon>Sphingomonas</taxon>
    </lineage>
</organism>
<evidence type="ECO:0000313" key="6">
    <source>
        <dbReference type="EMBL" id="SEM94423.1"/>
    </source>
</evidence>
<feature type="domain" description="Phospholipid/glycerol acyltransferase" evidence="5">
    <location>
        <begin position="88"/>
        <end position="202"/>
    </location>
</feature>
<sequence>MSGTESGDTTGRGQDDATVADWCRTVLFTVVFYGLSVPVVAIAPASALFGQRSAIAYAHGWARLHRWATRAILGIHVRVEGQVPPTQTLFAAKHQAMFETLELQLLLGGPAMVLKRQLMRIPLWGWAARLYGAIAVDREASAKALRGMVREAEAAKATGRSVIVYPEGTRVAPGQTPPLRSGFAGLYRALSLPTVPIALDTGRLLPRHGARRPGVVTIRLGEPIPPGLPRREIEARVHAEINALEPSRA</sequence>
<accession>A0A1H8CH58</accession>
<protein>
    <submittedName>
        <fullName evidence="6">1-acyl-sn-glycerol-3-phosphate acyltransferase</fullName>
    </submittedName>
</protein>
<keyword evidence="4" id="KW-1133">Transmembrane helix</keyword>
<keyword evidence="4" id="KW-0812">Transmembrane</keyword>
<evidence type="ECO:0000256" key="1">
    <source>
        <dbReference type="ARBA" id="ARBA00005189"/>
    </source>
</evidence>
<keyword evidence="3 6" id="KW-0012">Acyltransferase</keyword>
<dbReference type="GO" id="GO:0003841">
    <property type="term" value="F:1-acylglycerol-3-phosphate O-acyltransferase activity"/>
    <property type="evidence" value="ECO:0007669"/>
    <property type="project" value="TreeGrafter"/>
</dbReference>
<evidence type="ECO:0000256" key="4">
    <source>
        <dbReference type="SAM" id="Phobius"/>
    </source>
</evidence>
<proteinExistence type="predicted"/>
<keyword evidence="4" id="KW-0472">Membrane</keyword>
<dbReference type="EMBL" id="FOCF01000003">
    <property type="protein sequence ID" value="SEM94423.1"/>
    <property type="molecule type" value="Genomic_DNA"/>
</dbReference>
<evidence type="ECO:0000256" key="2">
    <source>
        <dbReference type="ARBA" id="ARBA00022679"/>
    </source>
</evidence>
<feature type="transmembrane region" description="Helical" evidence="4">
    <location>
        <begin position="26"/>
        <end position="49"/>
    </location>
</feature>
<reference evidence="7" key="1">
    <citation type="submission" date="2016-10" db="EMBL/GenBank/DDBJ databases">
        <authorList>
            <person name="Varghese N."/>
            <person name="Submissions S."/>
        </authorList>
    </citation>
    <scope>NUCLEOTIDE SEQUENCE [LARGE SCALE GENOMIC DNA]</scope>
    <source>
        <strain evidence="7">S6-262</strain>
    </source>
</reference>
<dbReference type="PANTHER" id="PTHR10434:SF40">
    <property type="entry name" value="1-ACYL-SN-GLYCEROL-3-PHOSPHATE ACYLTRANSFERASE"/>
    <property type="match status" value="1"/>
</dbReference>
<name>A0A1H8CH58_9SPHN</name>
<keyword evidence="7" id="KW-1185">Reference proteome</keyword>
<dbReference type="SMART" id="SM00563">
    <property type="entry name" value="PlsC"/>
    <property type="match status" value="1"/>
</dbReference>
<dbReference type="AlphaFoldDB" id="A0A1H8CH58"/>
<evidence type="ECO:0000259" key="5">
    <source>
        <dbReference type="SMART" id="SM00563"/>
    </source>
</evidence>
<dbReference type="STRING" id="1166340.SAMN05192583_1609"/>
<dbReference type="InterPro" id="IPR002123">
    <property type="entry name" value="Plipid/glycerol_acylTrfase"/>
</dbReference>
<keyword evidence="2 6" id="KW-0808">Transferase</keyword>
<dbReference type="Pfam" id="PF01553">
    <property type="entry name" value="Acyltransferase"/>
    <property type="match status" value="1"/>
</dbReference>
<evidence type="ECO:0000313" key="7">
    <source>
        <dbReference type="Proteomes" id="UP000199206"/>
    </source>
</evidence>
<dbReference type="GO" id="GO:0006654">
    <property type="term" value="P:phosphatidic acid biosynthetic process"/>
    <property type="evidence" value="ECO:0007669"/>
    <property type="project" value="TreeGrafter"/>
</dbReference>
<dbReference type="Proteomes" id="UP000199206">
    <property type="component" value="Unassembled WGS sequence"/>
</dbReference>
<dbReference type="OrthoDB" id="5290997at2"/>
<comment type="pathway">
    <text evidence="1">Lipid metabolism.</text>
</comment>
<evidence type="ECO:0000256" key="3">
    <source>
        <dbReference type="ARBA" id="ARBA00023315"/>
    </source>
</evidence>